<dbReference type="CAZy" id="GH3">
    <property type="family name" value="Glycoside Hydrolase Family 3"/>
</dbReference>
<comment type="similarity">
    <text evidence="2">Belongs to the glycosyl hydrolase 3 family.</text>
</comment>
<dbReference type="STRING" id="460265.Mnod_2291"/>
<evidence type="ECO:0000313" key="10">
    <source>
        <dbReference type="Proteomes" id="UP000008207"/>
    </source>
</evidence>
<feature type="chain" id="PRO_5002874216" description="beta-glucosidase" evidence="7">
    <location>
        <begin position="21"/>
        <end position="733"/>
    </location>
</feature>
<dbReference type="InterPro" id="IPR051915">
    <property type="entry name" value="Cellulose_Degrad_GH3"/>
</dbReference>
<dbReference type="SUPFAM" id="SSF52279">
    <property type="entry name" value="Beta-D-glucan exohydrolase, C-terminal domain"/>
    <property type="match status" value="1"/>
</dbReference>
<dbReference type="InterPro" id="IPR036881">
    <property type="entry name" value="Glyco_hydro_3_C_sf"/>
</dbReference>
<dbReference type="eggNOG" id="COG1472">
    <property type="taxonomic scope" value="Bacteria"/>
</dbReference>
<dbReference type="Pfam" id="PF00933">
    <property type="entry name" value="Glyco_hydro_3"/>
    <property type="match status" value="1"/>
</dbReference>
<keyword evidence="4 7" id="KW-0732">Signal</keyword>
<dbReference type="HOGENOM" id="CLU_004542_5_1_5"/>
<evidence type="ECO:0000256" key="5">
    <source>
        <dbReference type="ARBA" id="ARBA00022801"/>
    </source>
</evidence>
<gene>
    <name evidence="9" type="ordered locus">Mnod_2291</name>
</gene>
<keyword evidence="6" id="KW-0326">Glycosidase</keyword>
<dbReference type="InterPro" id="IPR001764">
    <property type="entry name" value="Glyco_hydro_3_N"/>
</dbReference>
<dbReference type="Proteomes" id="UP000008207">
    <property type="component" value="Chromosome"/>
</dbReference>
<organism evidence="9 10">
    <name type="scientific">Methylobacterium nodulans (strain LMG 21967 / CNCM I-2342 / ORS 2060)</name>
    <dbReference type="NCBI Taxonomy" id="460265"/>
    <lineage>
        <taxon>Bacteria</taxon>
        <taxon>Pseudomonadati</taxon>
        <taxon>Pseudomonadota</taxon>
        <taxon>Alphaproteobacteria</taxon>
        <taxon>Hyphomicrobiales</taxon>
        <taxon>Methylobacteriaceae</taxon>
        <taxon>Methylobacterium</taxon>
    </lineage>
</organism>
<dbReference type="SUPFAM" id="SSF51445">
    <property type="entry name" value="(Trans)glycosidases"/>
    <property type="match status" value="1"/>
</dbReference>
<dbReference type="EC" id="3.2.1.21" evidence="3"/>
<name>B8IA39_METNO</name>
<feature type="signal peptide" evidence="7">
    <location>
        <begin position="1"/>
        <end position="20"/>
    </location>
</feature>
<evidence type="ECO:0000256" key="7">
    <source>
        <dbReference type="SAM" id="SignalP"/>
    </source>
</evidence>
<proteinExistence type="inferred from homology"/>
<evidence type="ECO:0000256" key="6">
    <source>
        <dbReference type="ARBA" id="ARBA00023295"/>
    </source>
</evidence>
<dbReference type="PANTHER" id="PTHR30620:SF16">
    <property type="entry name" value="LYSOSOMAL BETA GLUCOSIDASE"/>
    <property type="match status" value="1"/>
</dbReference>
<dbReference type="GO" id="GO:0008422">
    <property type="term" value="F:beta-glucosidase activity"/>
    <property type="evidence" value="ECO:0007669"/>
    <property type="project" value="UniProtKB-EC"/>
</dbReference>
<dbReference type="Pfam" id="PF01915">
    <property type="entry name" value="Glyco_hydro_3_C"/>
    <property type="match status" value="1"/>
</dbReference>
<dbReference type="AlphaFoldDB" id="B8IA39"/>
<accession>B8IA39</accession>
<sequence length="733" mass="79074">MFLTALLIAFLLFTNLPVRADSIEDRIETLLRQMTLEEKAGQLNLVSLGPDFDPETVRKGQAGAVVNFNNQHLIAEIDAIARSSRLGIPLLIGLDIVHGYRTIFPPPLGLAASFDPNLLRRVAEAQAQEARAIGLNWTFSPMADVARDVRWGRIIEGTGEDAWLGAQLTQAQVEGYRAGGLATAVKHFIGYSAVEGGRDYDATRVVPTDLHDVHLPSFRAAIAAGSEAVMTALTSLNGVPVSADADLLVKLLRKELDFGGVVLADWQAVEGLIAHGVARDGAEAARKAFLAGVDVDMTSGLFVRHLPDEVRAGRVTMAQLDAAVRRVLRMKLALGLFERPAYEPRDAAGALLSPSARALARAATRASLVLLQNRDGLLPIDPARTKRIAVVGPLADAAWDQLGPHEGAGRPEDTITILKGLETRAAAIGATVTTHPGCDPLCRSRAGFASAVAEAREADLIVAVLGEPRTLSGEGSSRAYLTLPGFQQELLAELAQTGRPVILVLIGGRPLELGTALQHAGSVLMAWFPGTEGGSAVAEVLFGDESPAGRLPITWPRTVGQLPLTYDRLPGGRPHDPGMRWTLRYADESPEPLFPFGFGLSYTQFAYGKPELQTPRLGEGGSIDEELSVRIAVTNTGQRPGREVAQLYIRQPVARRSRPTRLLRGMRLVELEPGQTRTVIFRVPLRDLGFHDPDGALIIEPGQYQIFIGSNSAVKDYTVVEIERHFHFETTLQ</sequence>
<dbReference type="InterPro" id="IPR002772">
    <property type="entry name" value="Glyco_hydro_3_C"/>
</dbReference>
<reference evidence="9 10" key="1">
    <citation type="submission" date="2009-01" db="EMBL/GenBank/DDBJ databases">
        <title>Complete sequence of chromosome of Methylobacterium nodulans ORS 2060.</title>
        <authorList>
            <consortium name="US DOE Joint Genome Institute"/>
            <person name="Lucas S."/>
            <person name="Copeland A."/>
            <person name="Lapidus A."/>
            <person name="Glavina del Rio T."/>
            <person name="Dalin E."/>
            <person name="Tice H."/>
            <person name="Bruce D."/>
            <person name="Goodwin L."/>
            <person name="Pitluck S."/>
            <person name="Sims D."/>
            <person name="Brettin T."/>
            <person name="Detter J.C."/>
            <person name="Han C."/>
            <person name="Larimer F."/>
            <person name="Land M."/>
            <person name="Hauser L."/>
            <person name="Kyrpides N."/>
            <person name="Ivanova N."/>
            <person name="Marx C.J."/>
            <person name="Richardson P."/>
        </authorList>
    </citation>
    <scope>NUCLEOTIDE SEQUENCE [LARGE SCALE GENOMIC DNA]</scope>
    <source>
        <strain evidence="10">LMG 21967 / CNCM I-2342 / ORS 2060</strain>
    </source>
</reference>
<dbReference type="OrthoDB" id="9781691at2"/>
<dbReference type="Gene3D" id="3.40.50.1700">
    <property type="entry name" value="Glycoside hydrolase family 3 C-terminal domain"/>
    <property type="match status" value="1"/>
</dbReference>
<comment type="catalytic activity">
    <reaction evidence="1">
        <text>Hydrolysis of terminal, non-reducing beta-D-glucosyl residues with release of beta-D-glucose.</text>
        <dbReference type="EC" id="3.2.1.21"/>
    </reaction>
</comment>
<protein>
    <recommendedName>
        <fullName evidence="3">beta-glucosidase</fullName>
        <ecNumber evidence="3">3.2.1.21</ecNumber>
    </recommendedName>
</protein>
<evidence type="ECO:0000259" key="8">
    <source>
        <dbReference type="SMART" id="SM01217"/>
    </source>
</evidence>
<dbReference type="Gene3D" id="3.20.20.300">
    <property type="entry name" value="Glycoside hydrolase, family 3, N-terminal domain"/>
    <property type="match status" value="1"/>
</dbReference>
<keyword evidence="10" id="KW-1185">Reference proteome</keyword>
<dbReference type="RefSeq" id="WP_015928947.1">
    <property type="nucleotide sequence ID" value="NC_011894.1"/>
</dbReference>
<dbReference type="InterPro" id="IPR013783">
    <property type="entry name" value="Ig-like_fold"/>
</dbReference>
<evidence type="ECO:0000256" key="2">
    <source>
        <dbReference type="ARBA" id="ARBA00005336"/>
    </source>
</evidence>
<feature type="domain" description="Fibronectin type III-like" evidence="8">
    <location>
        <begin position="643"/>
        <end position="712"/>
    </location>
</feature>
<evidence type="ECO:0000256" key="3">
    <source>
        <dbReference type="ARBA" id="ARBA00012744"/>
    </source>
</evidence>
<dbReference type="GO" id="GO:0009251">
    <property type="term" value="P:glucan catabolic process"/>
    <property type="evidence" value="ECO:0007669"/>
    <property type="project" value="TreeGrafter"/>
</dbReference>
<dbReference type="PRINTS" id="PR00133">
    <property type="entry name" value="GLHYDRLASE3"/>
</dbReference>
<evidence type="ECO:0000313" key="9">
    <source>
        <dbReference type="EMBL" id="ACL57267.1"/>
    </source>
</evidence>
<evidence type="ECO:0000256" key="4">
    <source>
        <dbReference type="ARBA" id="ARBA00022729"/>
    </source>
</evidence>
<dbReference type="PROSITE" id="PS50890">
    <property type="entry name" value="PUA"/>
    <property type="match status" value="1"/>
</dbReference>
<dbReference type="InterPro" id="IPR036962">
    <property type="entry name" value="Glyco_hydro_3_N_sf"/>
</dbReference>
<dbReference type="Gene3D" id="2.60.40.10">
    <property type="entry name" value="Immunoglobulins"/>
    <property type="match status" value="1"/>
</dbReference>
<keyword evidence="5 9" id="KW-0378">Hydrolase</keyword>
<dbReference type="PANTHER" id="PTHR30620">
    <property type="entry name" value="PERIPLASMIC BETA-GLUCOSIDASE-RELATED"/>
    <property type="match status" value="1"/>
</dbReference>
<dbReference type="SMART" id="SM01217">
    <property type="entry name" value="Fn3_like"/>
    <property type="match status" value="1"/>
</dbReference>
<dbReference type="InterPro" id="IPR017853">
    <property type="entry name" value="GH"/>
</dbReference>
<dbReference type="EMBL" id="CP001349">
    <property type="protein sequence ID" value="ACL57267.1"/>
    <property type="molecule type" value="Genomic_DNA"/>
</dbReference>
<dbReference type="KEGG" id="mno:Mnod_2291"/>
<dbReference type="InterPro" id="IPR026891">
    <property type="entry name" value="Fn3-like"/>
</dbReference>
<evidence type="ECO:0000256" key="1">
    <source>
        <dbReference type="ARBA" id="ARBA00000448"/>
    </source>
</evidence>
<dbReference type="Pfam" id="PF14310">
    <property type="entry name" value="Fn3-like"/>
    <property type="match status" value="1"/>
</dbReference>